<keyword evidence="1" id="KW-0472">Membrane</keyword>
<proteinExistence type="predicted"/>
<protein>
    <submittedName>
        <fullName evidence="2">Uncharacterized protein</fullName>
    </submittedName>
</protein>
<keyword evidence="3" id="KW-1185">Reference proteome</keyword>
<keyword evidence="1" id="KW-1133">Transmembrane helix</keyword>
<dbReference type="RefSeq" id="WP_307069984.1">
    <property type="nucleotide sequence ID" value="NZ_JAUSUP010000018.1"/>
</dbReference>
<gene>
    <name evidence="2" type="ORF">J2R98_002813</name>
</gene>
<evidence type="ECO:0000313" key="2">
    <source>
        <dbReference type="EMBL" id="MDQ0352962.1"/>
    </source>
</evidence>
<reference evidence="2 3" key="1">
    <citation type="submission" date="2023-07" db="EMBL/GenBank/DDBJ databases">
        <title>Genomic Encyclopedia of Type Strains, Phase IV (KMG-IV): sequencing the most valuable type-strain genomes for metagenomic binning, comparative biology and taxonomic classification.</title>
        <authorList>
            <person name="Goeker M."/>
        </authorList>
    </citation>
    <scope>NUCLEOTIDE SEQUENCE [LARGE SCALE GENOMIC DNA]</scope>
    <source>
        <strain evidence="2 3">DSM 15448</strain>
    </source>
</reference>
<evidence type="ECO:0000313" key="3">
    <source>
        <dbReference type="Proteomes" id="UP001236723"/>
    </source>
</evidence>
<keyword evidence="1" id="KW-0812">Transmembrane</keyword>
<accession>A0ABU0DX18</accession>
<feature type="transmembrane region" description="Helical" evidence="1">
    <location>
        <begin position="87"/>
        <end position="105"/>
    </location>
</feature>
<dbReference type="EMBL" id="JAUSUP010000018">
    <property type="protein sequence ID" value="MDQ0352962.1"/>
    <property type="molecule type" value="Genomic_DNA"/>
</dbReference>
<sequence>MGKKAVVCNRCNKEITDRHDLMTGNVKMTVRPFHEKCFKKRVEEKKERASMFFDAMPFNGRYANVMTVIFLLLFLAFLTFIEVPGLALVLVLIYPIYRFISWVAIELRLPSKS</sequence>
<name>A0ABU0DX18_9BACI</name>
<organism evidence="2 3">
    <name type="scientific">Alkalibacillus filiformis</name>
    <dbReference type="NCBI Taxonomy" id="200990"/>
    <lineage>
        <taxon>Bacteria</taxon>
        <taxon>Bacillati</taxon>
        <taxon>Bacillota</taxon>
        <taxon>Bacilli</taxon>
        <taxon>Bacillales</taxon>
        <taxon>Bacillaceae</taxon>
        <taxon>Alkalibacillus</taxon>
    </lineage>
</organism>
<dbReference type="Proteomes" id="UP001236723">
    <property type="component" value="Unassembled WGS sequence"/>
</dbReference>
<evidence type="ECO:0000256" key="1">
    <source>
        <dbReference type="SAM" id="Phobius"/>
    </source>
</evidence>
<feature type="transmembrane region" description="Helical" evidence="1">
    <location>
        <begin position="62"/>
        <end position="81"/>
    </location>
</feature>
<comment type="caution">
    <text evidence="2">The sequence shown here is derived from an EMBL/GenBank/DDBJ whole genome shotgun (WGS) entry which is preliminary data.</text>
</comment>